<accession>A0A3P7Q3E0</accession>
<proteinExistence type="predicted"/>
<protein>
    <submittedName>
        <fullName evidence="1">Uncharacterized protein</fullName>
    </submittedName>
</protein>
<evidence type="ECO:0000313" key="1">
    <source>
        <dbReference type="EMBL" id="VDN49871.1"/>
    </source>
</evidence>
<name>A0A3P7Q3E0_DIBLA</name>
<dbReference type="Proteomes" id="UP000281553">
    <property type="component" value="Unassembled WGS sequence"/>
</dbReference>
<dbReference type="OrthoDB" id="21128at2759"/>
<keyword evidence="2" id="KW-1185">Reference proteome</keyword>
<dbReference type="EMBL" id="UYRU01125866">
    <property type="protein sequence ID" value="VDN49871.1"/>
    <property type="molecule type" value="Genomic_DNA"/>
</dbReference>
<gene>
    <name evidence="1" type="ORF">DILT_LOCUS19919</name>
</gene>
<reference evidence="1 2" key="1">
    <citation type="submission" date="2018-11" db="EMBL/GenBank/DDBJ databases">
        <authorList>
            <consortium name="Pathogen Informatics"/>
        </authorList>
    </citation>
    <scope>NUCLEOTIDE SEQUENCE [LARGE SCALE GENOMIC DNA]</scope>
</reference>
<evidence type="ECO:0000313" key="2">
    <source>
        <dbReference type="Proteomes" id="UP000281553"/>
    </source>
</evidence>
<sequence>MPMVQLFRQNIGQDLLLSLIHQLTCGNLRDRLELKVS</sequence>
<dbReference type="AlphaFoldDB" id="A0A3P7Q3E0"/>
<organism evidence="1 2">
    <name type="scientific">Dibothriocephalus latus</name>
    <name type="common">Fish tapeworm</name>
    <name type="synonym">Diphyllobothrium latum</name>
    <dbReference type="NCBI Taxonomy" id="60516"/>
    <lineage>
        <taxon>Eukaryota</taxon>
        <taxon>Metazoa</taxon>
        <taxon>Spiralia</taxon>
        <taxon>Lophotrochozoa</taxon>
        <taxon>Platyhelminthes</taxon>
        <taxon>Cestoda</taxon>
        <taxon>Eucestoda</taxon>
        <taxon>Diphyllobothriidea</taxon>
        <taxon>Diphyllobothriidae</taxon>
        <taxon>Dibothriocephalus</taxon>
    </lineage>
</organism>